<evidence type="ECO:0000256" key="4">
    <source>
        <dbReference type="ARBA" id="ARBA00022993"/>
    </source>
</evidence>
<proteinExistence type="inferred from homology"/>
<keyword evidence="5" id="KW-0963">Cytoplasm</keyword>
<name>A0AAX2I8S1_CAPSP</name>
<evidence type="ECO:0000256" key="6">
    <source>
        <dbReference type="NCBIfam" id="TIGR00152"/>
    </source>
</evidence>
<evidence type="ECO:0000313" key="10">
    <source>
        <dbReference type="Proteomes" id="UP000249902"/>
    </source>
</evidence>
<evidence type="ECO:0000313" key="9">
    <source>
        <dbReference type="Proteomes" id="UP000217301"/>
    </source>
</evidence>
<reference evidence="9" key="2">
    <citation type="submission" date="2017-06" db="EMBL/GenBank/DDBJ databases">
        <title>Capnocytophaga spp. assemblies.</title>
        <authorList>
            <person name="Gulvik C.A."/>
        </authorList>
    </citation>
    <scope>NUCLEOTIDE SEQUENCE [LARGE SCALE GENOMIC DNA]</scope>
    <source>
        <strain evidence="9">KC1668</strain>
    </source>
</reference>
<comment type="pathway">
    <text evidence="5">Cofactor biosynthesis; coenzyme A biosynthesis; CoA from (R)-pantothenate: step 5/5.</text>
</comment>
<dbReference type="AlphaFoldDB" id="A0AAX2I8S1"/>
<dbReference type="HAMAP" id="MF_00376">
    <property type="entry name" value="Dephospho_CoA_kinase"/>
    <property type="match status" value="1"/>
</dbReference>
<accession>A0AAX2I8S1</accession>
<dbReference type="PROSITE" id="PS51219">
    <property type="entry name" value="DPCK"/>
    <property type="match status" value="1"/>
</dbReference>
<dbReference type="GO" id="GO:0004140">
    <property type="term" value="F:dephospho-CoA kinase activity"/>
    <property type="evidence" value="ECO:0007669"/>
    <property type="project" value="UniProtKB-UniRule"/>
</dbReference>
<dbReference type="NCBIfam" id="TIGR00152">
    <property type="entry name" value="dephospho-CoA kinase"/>
    <property type="match status" value="1"/>
</dbReference>
<comment type="function">
    <text evidence="5">Catalyzes the phosphorylation of the 3'-hydroxyl group of dephosphocoenzyme A to form coenzyme A.</text>
</comment>
<keyword evidence="5 8" id="KW-0808">Transferase</keyword>
<dbReference type="GO" id="GO:0015937">
    <property type="term" value="P:coenzyme A biosynthetic process"/>
    <property type="evidence" value="ECO:0007669"/>
    <property type="project" value="UniProtKB-UniRule"/>
</dbReference>
<dbReference type="InterPro" id="IPR001977">
    <property type="entry name" value="Depp_CoAkinase"/>
</dbReference>
<dbReference type="GO" id="GO:0005524">
    <property type="term" value="F:ATP binding"/>
    <property type="evidence" value="ECO:0007669"/>
    <property type="project" value="UniProtKB-UniRule"/>
</dbReference>
<dbReference type="EC" id="2.7.1.24" evidence="5 6"/>
<dbReference type="GO" id="GO:0005737">
    <property type="term" value="C:cytoplasm"/>
    <property type="evidence" value="ECO:0007669"/>
    <property type="project" value="UniProtKB-SubCell"/>
</dbReference>
<evidence type="ECO:0000256" key="2">
    <source>
        <dbReference type="ARBA" id="ARBA00022741"/>
    </source>
</evidence>
<feature type="binding site" evidence="5">
    <location>
        <begin position="11"/>
        <end position="16"/>
    </location>
    <ligand>
        <name>ATP</name>
        <dbReference type="ChEBI" id="CHEBI:30616"/>
    </ligand>
</feature>
<dbReference type="PANTHER" id="PTHR10695">
    <property type="entry name" value="DEPHOSPHO-COA KINASE-RELATED"/>
    <property type="match status" value="1"/>
</dbReference>
<organism evidence="8 10">
    <name type="scientific">Capnocytophaga sputigena</name>
    <dbReference type="NCBI Taxonomy" id="1019"/>
    <lineage>
        <taxon>Bacteria</taxon>
        <taxon>Pseudomonadati</taxon>
        <taxon>Bacteroidota</taxon>
        <taxon>Flavobacteriia</taxon>
        <taxon>Flavobacteriales</taxon>
        <taxon>Flavobacteriaceae</taxon>
        <taxon>Capnocytophaga</taxon>
    </lineage>
</organism>
<keyword evidence="4 5" id="KW-0173">Coenzyme A biosynthesis</keyword>
<evidence type="ECO:0000313" key="7">
    <source>
        <dbReference type="EMBL" id="ATA85115.1"/>
    </source>
</evidence>
<comment type="subcellular location">
    <subcellularLocation>
        <location evidence="5">Cytoplasm</location>
    </subcellularLocation>
</comment>
<dbReference type="InterPro" id="IPR027417">
    <property type="entry name" value="P-loop_NTPase"/>
</dbReference>
<dbReference type="SUPFAM" id="SSF52540">
    <property type="entry name" value="P-loop containing nucleoside triphosphate hydrolases"/>
    <property type="match status" value="1"/>
</dbReference>
<evidence type="ECO:0000256" key="5">
    <source>
        <dbReference type="HAMAP-Rule" id="MF_00376"/>
    </source>
</evidence>
<dbReference type="RefSeq" id="WP_040361374.1">
    <property type="nucleotide sequence ID" value="NZ_CP022385.1"/>
</dbReference>
<dbReference type="PANTHER" id="PTHR10695:SF46">
    <property type="entry name" value="BIFUNCTIONAL COENZYME A SYNTHASE-RELATED"/>
    <property type="match status" value="1"/>
</dbReference>
<dbReference type="Gene3D" id="3.40.50.300">
    <property type="entry name" value="P-loop containing nucleotide triphosphate hydrolases"/>
    <property type="match status" value="1"/>
</dbReference>
<keyword evidence="2 5" id="KW-0547">Nucleotide-binding</keyword>
<dbReference type="EMBL" id="CP022385">
    <property type="protein sequence ID" value="ATA85115.1"/>
    <property type="molecule type" value="Genomic_DNA"/>
</dbReference>
<evidence type="ECO:0000256" key="3">
    <source>
        <dbReference type="ARBA" id="ARBA00022840"/>
    </source>
</evidence>
<keyword evidence="9" id="KW-1185">Reference proteome</keyword>
<gene>
    <name evidence="5 8" type="primary">coaE</name>
    <name evidence="7" type="ORF">CGC55_11720</name>
    <name evidence="8" type="ORF">NCTC11653_00684</name>
</gene>
<dbReference type="CDD" id="cd02022">
    <property type="entry name" value="DPCK"/>
    <property type="match status" value="1"/>
</dbReference>
<sequence>MMVVGLTGGIGSGKSTIAKAFAALGIAVFNSDEQAKALIATDAQVKERIIAAFGEEAYHNGEYNRAYIAQIVFNNSEKLAILNNIVHPALAKYFKQWAKKQTSPYVLKEAAILFESGSYKDCDYIITVTAPEEVRIARVMARDHCTEAQVRARMAQQWTDEQRIAFSNAVIENVDLESAKEQVKRINDELRVTNDELRMTDESL</sequence>
<comment type="catalytic activity">
    <reaction evidence="5">
        <text>3'-dephospho-CoA + ATP = ADP + CoA + H(+)</text>
        <dbReference type="Rhea" id="RHEA:18245"/>
        <dbReference type="ChEBI" id="CHEBI:15378"/>
        <dbReference type="ChEBI" id="CHEBI:30616"/>
        <dbReference type="ChEBI" id="CHEBI:57287"/>
        <dbReference type="ChEBI" id="CHEBI:57328"/>
        <dbReference type="ChEBI" id="CHEBI:456216"/>
        <dbReference type="EC" id="2.7.1.24"/>
    </reaction>
</comment>
<dbReference type="Proteomes" id="UP000217301">
    <property type="component" value="Chromosome"/>
</dbReference>
<reference evidence="7" key="1">
    <citation type="journal article" date="2017" name="Genome Announc.">
        <title>Twelve Complete Reference Genomes of Clinical Isolates in the Capnocytophaga Genus.</title>
        <authorList>
            <person name="Villarma A."/>
            <person name="Gulvik C.A."/>
            <person name="Rowe L.A."/>
            <person name="Sheth M."/>
            <person name="Juieng P."/>
            <person name="Nicholson A.C."/>
            <person name="Loparev V.N."/>
            <person name="McQuiston J.R."/>
        </authorList>
    </citation>
    <scope>NUCLEOTIDE SEQUENCE</scope>
    <source>
        <strain evidence="7">KC1668</strain>
    </source>
</reference>
<evidence type="ECO:0000313" key="8">
    <source>
        <dbReference type="EMBL" id="SQA74791.1"/>
    </source>
</evidence>
<reference evidence="8 10" key="3">
    <citation type="submission" date="2018-06" db="EMBL/GenBank/DDBJ databases">
        <authorList>
            <consortium name="Pathogen Informatics"/>
            <person name="Doyle S."/>
        </authorList>
    </citation>
    <scope>NUCLEOTIDE SEQUENCE [LARGE SCALE GENOMIC DNA]</scope>
    <source>
        <strain evidence="8 10">NCTC11653</strain>
    </source>
</reference>
<dbReference type="KEGG" id="cspu:CGC55_11720"/>
<evidence type="ECO:0000256" key="1">
    <source>
        <dbReference type="ARBA" id="ARBA00009018"/>
    </source>
</evidence>
<protein>
    <recommendedName>
        <fullName evidence="5 6">Dephospho-CoA kinase</fullName>
        <ecNumber evidence="5 6">2.7.1.24</ecNumber>
    </recommendedName>
    <alternativeName>
        <fullName evidence="5">Dephosphocoenzyme A kinase</fullName>
    </alternativeName>
</protein>
<dbReference type="Proteomes" id="UP000249902">
    <property type="component" value="Unassembled WGS sequence"/>
</dbReference>
<keyword evidence="5 8" id="KW-0418">Kinase</keyword>
<comment type="similarity">
    <text evidence="1 5">Belongs to the CoaE family.</text>
</comment>
<dbReference type="EMBL" id="UAVP01000003">
    <property type="protein sequence ID" value="SQA74791.1"/>
    <property type="molecule type" value="Genomic_DNA"/>
</dbReference>
<keyword evidence="3 5" id="KW-0067">ATP-binding</keyword>
<dbReference type="Pfam" id="PF01121">
    <property type="entry name" value="CoaE"/>
    <property type="match status" value="1"/>
</dbReference>